<evidence type="ECO:0000313" key="2">
    <source>
        <dbReference type="Proteomes" id="UP000325211"/>
    </source>
</evidence>
<name>A0A5P2D560_STRVZ</name>
<dbReference type="AlphaFoldDB" id="A0A5P2D560"/>
<reference evidence="1 2" key="1">
    <citation type="submission" date="2018-05" db="EMBL/GenBank/DDBJ databases">
        <title>Streptomyces venezuelae.</title>
        <authorList>
            <person name="Kim W."/>
            <person name="Lee N."/>
            <person name="Cho B.-K."/>
        </authorList>
    </citation>
    <scope>NUCLEOTIDE SEQUENCE [LARGE SCALE GENOMIC DNA]</scope>
    <source>
        <strain evidence="1 2">ATCC 21782</strain>
    </source>
</reference>
<protein>
    <recommendedName>
        <fullName evidence="3">SHOCT domain-containing protein</fullName>
    </recommendedName>
</protein>
<dbReference type="OrthoDB" id="4338877at2"/>
<proteinExistence type="predicted"/>
<gene>
    <name evidence="1" type="ORF">DEJ50_10970</name>
</gene>
<dbReference type="RefSeq" id="WP_150207400.1">
    <property type="nucleotide sequence ID" value="NZ_CP029190.1"/>
</dbReference>
<evidence type="ECO:0000313" key="1">
    <source>
        <dbReference type="EMBL" id="QES48259.1"/>
    </source>
</evidence>
<dbReference type="Proteomes" id="UP000325211">
    <property type="component" value="Chromosome"/>
</dbReference>
<sequence length="97" mass="9751">MFIRPVGDVVHPAERAAGRPLLRGLLARGAYVWDGGEAGRAAAAAAAAAAAPSPPPAVAAAGPGELADQLGRLADLAREGLLTAEEFSAAKSRLLDR</sequence>
<accession>A0A5P2D560</accession>
<organism evidence="1 2">
    <name type="scientific">Streptomyces venezuelae</name>
    <dbReference type="NCBI Taxonomy" id="54571"/>
    <lineage>
        <taxon>Bacteria</taxon>
        <taxon>Bacillati</taxon>
        <taxon>Actinomycetota</taxon>
        <taxon>Actinomycetes</taxon>
        <taxon>Kitasatosporales</taxon>
        <taxon>Streptomycetaceae</taxon>
        <taxon>Streptomyces</taxon>
    </lineage>
</organism>
<evidence type="ECO:0008006" key="3">
    <source>
        <dbReference type="Google" id="ProtNLM"/>
    </source>
</evidence>
<dbReference type="EMBL" id="CP029190">
    <property type="protein sequence ID" value="QES48259.1"/>
    <property type="molecule type" value="Genomic_DNA"/>
</dbReference>